<evidence type="ECO:0000313" key="3">
    <source>
        <dbReference type="Proteomes" id="UP000712600"/>
    </source>
</evidence>
<name>A0A8S9NT82_BRACR</name>
<evidence type="ECO:0000313" key="2">
    <source>
        <dbReference type="EMBL" id="KAF3505840.1"/>
    </source>
</evidence>
<accession>A0A8S9NT82</accession>
<reference evidence="2" key="1">
    <citation type="submission" date="2019-12" db="EMBL/GenBank/DDBJ databases">
        <title>Genome sequencing and annotation of Brassica cretica.</title>
        <authorList>
            <person name="Studholme D.J."/>
            <person name="Sarris P."/>
        </authorList>
    </citation>
    <scope>NUCLEOTIDE SEQUENCE</scope>
    <source>
        <strain evidence="2">PFS-109/04</strain>
        <tissue evidence="2">Leaf</tissue>
    </source>
</reference>
<dbReference type="Proteomes" id="UP000712600">
    <property type="component" value="Unassembled WGS sequence"/>
</dbReference>
<comment type="caution">
    <text evidence="2">The sequence shown here is derived from an EMBL/GenBank/DDBJ whole genome shotgun (WGS) entry which is preliminary data.</text>
</comment>
<feature type="transmembrane region" description="Helical" evidence="1">
    <location>
        <begin position="98"/>
        <end position="117"/>
    </location>
</feature>
<keyword evidence="1" id="KW-0812">Transmembrane</keyword>
<evidence type="ECO:0000256" key="1">
    <source>
        <dbReference type="SAM" id="Phobius"/>
    </source>
</evidence>
<proteinExistence type="predicted"/>
<dbReference type="EMBL" id="QGKX02001521">
    <property type="protein sequence ID" value="KAF3505840.1"/>
    <property type="molecule type" value="Genomic_DNA"/>
</dbReference>
<dbReference type="AlphaFoldDB" id="A0A8S9NT82"/>
<sequence>MSVKSALAACRVICARSEFNKSGCRYGLWSRTAFDLSRNLKGVLSLRFKHPSVLKGGDLVKFVVAFGGMRFFYFPSVIPWRTSQCCELSVGFPCSASVSSMVMVISFVAFIVSQLLLK</sequence>
<keyword evidence="1" id="KW-0472">Membrane</keyword>
<organism evidence="2 3">
    <name type="scientific">Brassica cretica</name>
    <name type="common">Mustard</name>
    <dbReference type="NCBI Taxonomy" id="69181"/>
    <lineage>
        <taxon>Eukaryota</taxon>
        <taxon>Viridiplantae</taxon>
        <taxon>Streptophyta</taxon>
        <taxon>Embryophyta</taxon>
        <taxon>Tracheophyta</taxon>
        <taxon>Spermatophyta</taxon>
        <taxon>Magnoliopsida</taxon>
        <taxon>eudicotyledons</taxon>
        <taxon>Gunneridae</taxon>
        <taxon>Pentapetalae</taxon>
        <taxon>rosids</taxon>
        <taxon>malvids</taxon>
        <taxon>Brassicales</taxon>
        <taxon>Brassicaceae</taxon>
        <taxon>Brassiceae</taxon>
        <taxon>Brassica</taxon>
    </lineage>
</organism>
<protein>
    <submittedName>
        <fullName evidence="2">Uncharacterized protein</fullName>
    </submittedName>
</protein>
<gene>
    <name evidence="2" type="ORF">F2Q69_00009463</name>
</gene>
<keyword evidence="1" id="KW-1133">Transmembrane helix</keyword>